<evidence type="ECO:0000256" key="10">
    <source>
        <dbReference type="ARBA" id="ARBA00044881"/>
    </source>
</evidence>
<evidence type="ECO:0000313" key="28">
    <source>
        <dbReference type="Proteomes" id="UP001320209"/>
    </source>
</evidence>
<keyword evidence="6 25" id="KW-0472">Membrane</keyword>
<sequence>MKEKRNSSGKTLSPTTKTALLIWAITTSFHLYQFIFRNSPAVLGDVFARDLHMSAAMLGAFASMYYWAYSPLQVVMGLLIDNFGPKKIALLGLSLCMIGVFILGVAHNVFIACFGRFLIGAGAASSFLAPIRLSTIWFSKNHLAFAISMVSASGKVGGALSGVFLLGFVGLFSSWRAAFIVLGAVFIILFFAVWRFVRDTPEGRFVAPSGKISFHSIARQLKTVFSSPAIWMVGIYGYSMYLPISVFSDMWGPSFVKTLHGVAMEEASKTTSLVLIGSCIGAPAVAYISDRIKKRVICLKASVVASLLIASSLFFFEHSLMTTYILVTLFGACCSGQILIFAIGTELMPKKLSGTATGIVNMINMAGGALHAPLIGKILDVMWSGAIDPNGAPVRSISDYRWAMSTVVVCIIIAGVLTFFIPETYGGARKKGKIFSE</sequence>
<evidence type="ECO:0000313" key="27">
    <source>
        <dbReference type="EMBL" id="BDB96344.1"/>
    </source>
</evidence>
<keyword evidence="4 25" id="KW-0812">Transmembrane</keyword>
<feature type="transmembrane region" description="Helical" evidence="25">
    <location>
        <begin position="402"/>
        <end position="421"/>
    </location>
</feature>
<feature type="transmembrane region" description="Helical" evidence="25">
    <location>
        <begin position="87"/>
        <end position="103"/>
    </location>
</feature>
<dbReference type="EMBL" id="AP025225">
    <property type="protein sequence ID" value="BDB96344.1"/>
    <property type="molecule type" value="Genomic_DNA"/>
</dbReference>
<comment type="catalytic activity">
    <reaction evidence="20">
        <text>L-lysyl-glycine(out) = L-lysyl-glycine(in)</text>
        <dbReference type="Rhea" id="RHEA:79407"/>
        <dbReference type="ChEBI" id="CHEBI:191202"/>
    </reaction>
</comment>
<comment type="catalytic activity">
    <reaction evidence="12">
        <text>L-lysyl-L-alpha-amino acid(out) = L-lysyl-L-alpha-amino acid(in)</text>
        <dbReference type="Rhea" id="RHEA:79387"/>
        <dbReference type="ChEBI" id="CHEBI:229965"/>
    </reaction>
</comment>
<comment type="catalytic activity">
    <reaction evidence="8">
        <text>L-lysyl-L-alanine(out) = L-lysyl-L-alanine(in)</text>
        <dbReference type="Rhea" id="RHEA:79399"/>
        <dbReference type="ChEBI" id="CHEBI:229954"/>
    </reaction>
</comment>
<evidence type="ECO:0000256" key="13">
    <source>
        <dbReference type="ARBA" id="ARBA00044893"/>
    </source>
</evidence>
<comment type="catalytic activity">
    <reaction evidence="14">
        <text>L-aspartyl-L-lysine(out) = L-aspartyl-L-lysine(in)</text>
        <dbReference type="Rhea" id="RHEA:79411"/>
        <dbReference type="ChEBI" id="CHEBI:229953"/>
    </reaction>
</comment>
<comment type="subcellular location">
    <subcellularLocation>
        <location evidence="1">Lysosome membrane</location>
        <topology evidence="1">Multi-pass membrane protein</topology>
    </subcellularLocation>
</comment>
<comment type="catalytic activity">
    <reaction evidence="18">
        <text>L-histidyl-L-alpha-amino acid(out) = L-histidyl-L-alpha-amino acid(in)</text>
        <dbReference type="Rhea" id="RHEA:79379"/>
        <dbReference type="ChEBI" id="CHEBI:229964"/>
    </reaction>
</comment>
<evidence type="ECO:0000256" key="11">
    <source>
        <dbReference type="ARBA" id="ARBA00044884"/>
    </source>
</evidence>
<comment type="catalytic activity">
    <reaction evidence="9">
        <text>L-histidyl-glycine(out) = L-histidyl-glycine(in)</text>
        <dbReference type="Rhea" id="RHEA:79395"/>
        <dbReference type="ChEBI" id="CHEBI:229957"/>
    </reaction>
</comment>
<protein>
    <recommendedName>
        <fullName evidence="21">Lysosomal dipeptide transporter MFSD1</fullName>
    </recommendedName>
    <alternativeName>
        <fullName evidence="22">Major facilitator superfamily domain-containing protein 1</fullName>
    </alternativeName>
</protein>
<feature type="transmembrane region" description="Helical" evidence="25">
    <location>
        <begin position="56"/>
        <end position="80"/>
    </location>
</feature>
<gene>
    <name evidence="27" type="ORF">HYD_4770</name>
</gene>
<comment type="catalytic activity">
    <reaction evidence="13">
        <text>L-alpha-aminoacyl-L-lysine(out) = L-alpha-aminoacyl-L-lysine(in)</text>
        <dbReference type="Rhea" id="RHEA:79383"/>
        <dbReference type="ChEBI" id="CHEBI:229966"/>
    </reaction>
</comment>
<comment type="similarity">
    <text evidence="2">Belongs to the major facilitator superfamily.</text>
</comment>
<evidence type="ECO:0000256" key="24">
    <source>
        <dbReference type="ARBA" id="ARBA00046376"/>
    </source>
</evidence>
<dbReference type="SUPFAM" id="SSF103473">
    <property type="entry name" value="MFS general substrate transporter"/>
    <property type="match status" value="1"/>
</dbReference>
<evidence type="ECO:0000256" key="12">
    <source>
        <dbReference type="ARBA" id="ARBA00044891"/>
    </source>
</evidence>
<evidence type="ECO:0000256" key="16">
    <source>
        <dbReference type="ARBA" id="ARBA00044900"/>
    </source>
</evidence>
<comment type="subunit">
    <text evidence="24">Homodimer. Interacts with lysosomal protein GLMP (via lumenal domain); the interaction starts while both proteins are still in the endoplasmic reticulum and is required for stabilization of MFSD1 in lysosomes but has no direct effect on its targeting to lysosomes or transporter activity.</text>
</comment>
<comment type="catalytic activity">
    <reaction evidence="19">
        <text>L-alanyl-L-lysine(out) = L-alanyl-L-lysine(in)</text>
        <dbReference type="Rhea" id="RHEA:79415"/>
        <dbReference type="ChEBI" id="CHEBI:192470"/>
    </reaction>
</comment>
<evidence type="ECO:0000256" key="3">
    <source>
        <dbReference type="ARBA" id="ARBA00022448"/>
    </source>
</evidence>
<comment type="catalytic activity">
    <reaction evidence="11">
        <text>L-alpha-aminoacyl-L-histidine(out) = L-alpha-aminoacyl-L-histidine(in)</text>
        <dbReference type="Rhea" id="RHEA:79375"/>
        <dbReference type="ChEBI" id="CHEBI:229967"/>
    </reaction>
</comment>
<evidence type="ECO:0000256" key="2">
    <source>
        <dbReference type="ARBA" id="ARBA00008335"/>
    </source>
</evidence>
<dbReference type="InterPro" id="IPR011701">
    <property type="entry name" value="MFS"/>
</dbReference>
<name>A0ABM7V973_9PROT</name>
<evidence type="ECO:0000256" key="15">
    <source>
        <dbReference type="ARBA" id="ARBA00044899"/>
    </source>
</evidence>
<evidence type="ECO:0000256" key="19">
    <source>
        <dbReference type="ARBA" id="ARBA00044919"/>
    </source>
</evidence>
<keyword evidence="7" id="KW-0458">Lysosome</keyword>
<proteinExistence type="inferred from homology"/>
<evidence type="ECO:0000256" key="5">
    <source>
        <dbReference type="ARBA" id="ARBA00022989"/>
    </source>
</evidence>
<evidence type="ECO:0000256" key="6">
    <source>
        <dbReference type="ARBA" id="ARBA00023136"/>
    </source>
</evidence>
<feature type="transmembrane region" description="Helical" evidence="25">
    <location>
        <begin position="229"/>
        <end position="251"/>
    </location>
</feature>
<evidence type="ECO:0000256" key="20">
    <source>
        <dbReference type="ARBA" id="ARBA00044924"/>
    </source>
</evidence>
<keyword evidence="5 25" id="KW-1133">Transmembrane helix</keyword>
<feature type="transmembrane region" description="Helical" evidence="25">
    <location>
        <begin position="143"/>
        <end position="169"/>
    </location>
</feature>
<keyword evidence="3" id="KW-0813">Transport</keyword>
<dbReference type="Proteomes" id="UP001320209">
    <property type="component" value="Chromosome"/>
</dbReference>
<evidence type="ECO:0000256" key="18">
    <source>
        <dbReference type="ARBA" id="ARBA00044912"/>
    </source>
</evidence>
<evidence type="ECO:0000256" key="1">
    <source>
        <dbReference type="ARBA" id="ARBA00004155"/>
    </source>
</evidence>
<feature type="transmembrane region" description="Helical" evidence="25">
    <location>
        <begin position="175"/>
        <end position="197"/>
    </location>
</feature>
<evidence type="ECO:0000256" key="4">
    <source>
        <dbReference type="ARBA" id="ARBA00022692"/>
    </source>
</evidence>
<dbReference type="InterPro" id="IPR036259">
    <property type="entry name" value="MFS_trans_sf"/>
</dbReference>
<evidence type="ECO:0000256" key="14">
    <source>
        <dbReference type="ARBA" id="ARBA00044898"/>
    </source>
</evidence>
<evidence type="ECO:0000256" key="23">
    <source>
        <dbReference type="ARBA" id="ARBA00045709"/>
    </source>
</evidence>
<dbReference type="PROSITE" id="PS50850">
    <property type="entry name" value="MFS"/>
    <property type="match status" value="1"/>
</dbReference>
<dbReference type="InterPro" id="IPR020846">
    <property type="entry name" value="MFS_dom"/>
</dbReference>
<feature type="domain" description="Major facilitator superfamily (MFS) profile" evidence="26">
    <location>
        <begin position="19"/>
        <end position="425"/>
    </location>
</feature>
<accession>A0ABM7V973</accession>
<dbReference type="RefSeq" id="WP_236864643.1">
    <property type="nucleotide sequence ID" value="NZ_AP025225.1"/>
</dbReference>
<evidence type="ECO:0000256" key="25">
    <source>
        <dbReference type="SAM" id="Phobius"/>
    </source>
</evidence>
<dbReference type="Pfam" id="PF07690">
    <property type="entry name" value="MFS_1"/>
    <property type="match status" value="1"/>
</dbReference>
<dbReference type="Gene3D" id="1.20.1250.20">
    <property type="entry name" value="MFS general substrate transporter like domains"/>
    <property type="match status" value="2"/>
</dbReference>
<comment type="catalytic activity">
    <reaction evidence="16">
        <text>L-lysyl-L-lysine(out) = L-lysyl-L-lysine(in)</text>
        <dbReference type="Rhea" id="RHEA:79403"/>
        <dbReference type="ChEBI" id="CHEBI:229956"/>
    </reaction>
</comment>
<keyword evidence="28" id="KW-1185">Reference proteome</keyword>
<comment type="catalytic activity">
    <reaction evidence="10">
        <text>L-alpha-aminoacyl-L-arginine(out) = L-alpha-aminoacyl-L-arginine(in)</text>
        <dbReference type="Rhea" id="RHEA:79367"/>
        <dbReference type="ChEBI" id="CHEBI:229968"/>
    </reaction>
</comment>
<feature type="transmembrane region" description="Helical" evidence="25">
    <location>
        <begin position="322"/>
        <end position="343"/>
    </location>
</feature>
<evidence type="ECO:0000256" key="21">
    <source>
        <dbReference type="ARBA" id="ARBA00044985"/>
    </source>
</evidence>
<reference evidence="27" key="1">
    <citation type="submission" date="2021-10" db="EMBL/GenBank/DDBJ databases">
        <title>Genome Sequence of The Candidatus Hydrogeosomobacter endosymbioticus, an Intracellular Bacterial Symbiont of the Anaerobic Ciliate GW7.</title>
        <authorList>
            <person name="Shiohama Y."/>
            <person name="Shinzato N."/>
        </authorList>
    </citation>
    <scope>NUCLEOTIDE SEQUENCE [LARGE SCALE GENOMIC DNA]</scope>
    <source>
        <strain evidence="27">200920</strain>
    </source>
</reference>
<feature type="transmembrane region" description="Helical" evidence="25">
    <location>
        <begin position="271"/>
        <end position="289"/>
    </location>
</feature>
<dbReference type="InterPro" id="IPR052187">
    <property type="entry name" value="MFSD1"/>
</dbReference>
<dbReference type="PANTHER" id="PTHR23512:SF3">
    <property type="entry name" value="MAJOR FACILITATOR SUPERFAMILY DOMAIN-CONTAINING PROTEIN 1"/>
    <property type="match status" value="1"/>
</dbReference>
<dbReference type="PANTHER" id="PTHR23512">
    <property type="entry name" value="MAJOR FACILITATOR SUPERFAMILY DOMAIN-CONTAINING PROTEIN 1"/>
    <property type="match status" value="1"/>
</dbReference>
<feature type="transmembrane region" description="Helical" evidence="25">
    <location>
        <begin position="20"/>
        <end position="36"/>
    </location>
</feature>
<evidence type="ECO:0000256" key="8">
    <source>
        <dbReference type="ARBA" id="ARBA00044876"/>
    </source>
</evidence>
<evidence type="ECO:0000256" key="17">
    <source>
        <dbReference type="ARBA" id="ARBA00044903"/>
    </source>
</evidence>
<feature type="transmembrane region" description="Helical" evidence="25">
    <location>
        <begin position="109"/>
        <end position="131"/>
    </location>
</feature>
<evidence type="ECO:0000256" key="9">
    <source>
        <dbReference type="ARBA" id="ARBA00044878"/>
    </source>
</evidence>
<comment type="function">
    <text evidence="23">Lysosomal dipeptide uniporter that selectively exports lysine, arginine or histidine-containing dipeptides with a net positive charge from the lysosome lumen into the cytosol. Could play a role in a specific type of protein O-glycosylation indirectly regulating macrophages migration and tissue invasion. Also essential for liver homeostasis.</text>
</comment>
<feature type="transmembrane region" description="Helical" evidence="25">
    <location>
        <begin position="296"/>
        <end position="316"/>
    </location>
</feature>
<comment type="catalytic activity">
    <reaction evidence="17">
        <text>L-arginyl-glycine(out) = L-arginyl-glycine(in)</text>
        <dbReference type="Rhea" id="RHEA:79391"/>
        <dbReference type="ChEBI" id="CHEBI:229955"/>
    </reaction>
</comment>
<evidence type="ECO:0000259" key="26">
    <source>
        <dbReference type="PROSITE" id="PS50850"/>
    </source>
</evidence>
<evidence type="ECO:0000256" key="22">
    <source>
        <dbReference type="ARBA" id="ARBA00045018"/>
    </source>
</evidence>
<evidence type="ECO:0000256" key="7">
    <source>
        <dbReference type="ARBA" id="ARBA00023228"/>
    </source>
</evidence>
<organism evidence="27 28">
    <name type="scientific">Candidatus Hydrogenosomobacter endosymbioticus</name>
    <dbReference type="NCBI Taxonomy" id="2558174"/>
    <lineage>
        <taxon>Bacteria</taxon>
        <taxon>Pseudomonadati</taxon>
        <taxon>Pseudomonadota</taxon>
        <taxon>Alphaproteobacteria</taxon>
        <taxon>Holosporales</taxon>
        <taxon>Holosporaceae</taxon>
        <taxon>Candidatus Hydrogenosomobacter</taxon>
    </lineage>
</organism>
<comment type="catalytic activity">
    <reaction evidence="15">
        <text>L-arginyl-L-alpha-amino acid(out) = L-arginyl-L-alpha-amino acid(in)</text>
        <dbReference type="Rhea" id="RHEA:79371"/>
        <dbReference type="ChEBI" id="CHEBI:84315"/>
    </reaction>
</comment>